<gene>
    <name evidence="2" type="ORF">M0K77_004086</name>
    <name evidence="1" type="ORF">M0K77_RS20430</name>
</gene>
<accession>A0AAD2ZK51</accession>
<reference evidence="1" key="1">
    <citation type="submission" date="2023-10" db="EMBL/GenBank/DDBJ databases">
        <authorList>
            <consortium name="Clinical and Environmental Microbiology Branch: Whole genome sequencing antimicrobial resistance pathogens in the healthcare setting"/>
        </authorList>
    </citation>
    <scope>NUCLEOTIDE SEQUENCE</scope>
    <source>
        <strain evidence="1">2020QW-00022</strain>
    </source>
</reference>
<dbReference type="EMBL" id="ABEXCJ050000011">
    <property type="protein sequence ID" value="EMR4591716.1"/>
    <property type="molecule type" value="Genomic_DNA"/>
</dbReference>
<organism evidence="1">
    <name type="scientific">Providencia rettgeri</name>
    <dbReference type="NCBI Taxonomy" id="587"/>
    <lineage>
        <taxon>Bacteria</taxon>
        <taxon>Pseudomonadati</taxon>
        <taxon>Pseudomonadota</taxon>
        <taxon>Gammaproteobacteria</taxon>
        <taxon>Enterobacterales</taxon>
        <taxon>Morganellaceae</taxon>
        <taxon>Providencia</taxon>
    </lineage>
</organism>
<protein>
    <submittedName>
        <fullName evidence="1">Uncharacterized protein</fullName>
    </submittedName>
</protein>
<dbReference type="AlphaFoldDB" id="A0AAD2ZK51"/>
<comment type="caution">
    <text evidence="1">The sequence shown here is derived from an EMBL/GenBank/DDBJ whole genome shotgun (WGS) entry which is preliminary data.</text>
</comment>
<proteinExistence type="predicted"/>
<evidence type="ECO:0000313" key="1">
    <source>
        <dbReference type="EMBL" id="ELR5219529.1"/>
    </source>
</evidence>
<sequence>MSPKNKMLTIEIFMTKKDEQEFSLKLRESFPDIYFIDFHPWDSPFPPMKNSIALCYDKLNSIVVISDESIVSQAEYIENDVKPFPTGSGYMGNPIGRGLIQYQHSKEAGYAKGCIMNGRLTASYFPENDPETDVFVKTVWKIFKKGAQKVYLIDRETGELSAKPETRFFAWPDAAKIYDGTDGRYLTNHAFAYFVAKP</sequence>
<name>A0AAD2ZK51_PRORE</name>
<dbReference type="EMBL" id="ABEXCJ040000011">
    <property type="protein sequence ID" value="ELR5219529.1"/>
    <property type="molecule type" value="Genomic_DNA"/>
</dbReference>
<evidence type="ECO:0000313" key="2">
    <source>
        <dbReference type="EMBL" id="EMR4591716.1"/>
    </source>
</evidence>